<dbReference type="InterPro" id="IPR039052">
    <property type="entry name" value="Antitox_PemI-like"/>
</dbReference>
<organism evidence="2">
    <name type="scientific">hydrothermal vent metagenome</name>
    <dbReference type="NCBI Taxonomy" id="652676"/>
    <lineage>
        <taxon>unclassified sequences</taxon>
        <taxon>metagenomes</taxon>
        <taxon>ecological metagenomes</taxon>
    </lineage>
</organism>
<proteinExistence type="predicted"/>
<reference evidence="2" key="1">
    <citation type="submission" date="2018-06" db="EMBL/GenBank/DDBJ databases">
        <authorList>
            <person name="Zhirakovskaya E."/>
        </authorList>
    </citation>
    <scope>NUCLEOTIDE SEQUENCE</scope>
</reference>
<dbReference type="AlphaFoldDB" id="A0A3B1D0F9"/>
<feature type="domain" description="SpoVT-AbrB" evidence="1">
    <location>
        <begin position="3"/>
        <end position="48"/>
    </location>
</feature>
<dbReference type="SMART" id="SM00966">
    <property type="entry name" value="SpoVT_AbrB"/>
    <property type="match status" value="1"/>
</dbReference>
<dbReference type="InterPro" id="IPR037914">
    <property type="entry name" value="SpoVT-AbrB_sf"/>
</dbReference>
<evidence type="ECO:0000313" key="2">
    <source>
        <dbReference type="EMBL" id="VAX25095.1"/>
    </source>
</evidence>
<dbReference type="GO" id="GO:0003677">
    <property type="term" value="F:DNA binding"/>
    <property type="evidence" value="ECO:0007669"/>
    <property type="project" value="InterPro"/>
</dbReference>
<dbReference type="PANTHER" id="PTHR40516:SF1">
    <property type="entry name" value="ANTITOXIN CHPS-RELATED"/>
    <property type="match status" value="1"/>
</dbReference>
<name>A0A3B1D0F9_9ZZZZ</name>
<accession>A0A3B1D0F9</accession>
<gene>
    <name evidence="2" type="ORF">MNBD_NITROSPINAE03-724</name>
</gene>
<dbReference type="Pfam" id="PF04014">
    <property type="entry name" value="MazE_antitoxin"/>
    <property type="match status" value="1"/>
</dbReference>
<sequence>MKTKVQKWGNSLAVRIPKAYAGEADVRYGDDIDIAIHEGKIMITPLKAKKYELKTLLSRITKKNLHAEIDTGSSVGGETW</sequence>
<dbReference type="SUPFAM" id="SSF89447">
    <property type="entry name" value="AbrB/MazE/MraZ-like"/>
    <property type="match status" value="1"/>
</dbReference>
<dbReference type="Gene3D" id="2.10.260.10">
    <property type="match status" value="1"/>
</dbReference>
<dbReference type="PROSITE" id="PS51740">
    <property type="entry name" value="SPOVT_ABRB"/>
    <property type="match status" value="1"/>
</dbReference>
<dbReference type="GO" id="GO:0097351">
    <property type="term" value="F:toxin sequestering activity"/>
    <property type="evidence" value="ECO:0007669"/>
    <property type="project" value="InterPro"/>
</dbReference>
<dbReference type="InterPro" id="IPR007159">
    <property type="entry name" value="SpoVT-AbrB_dom"/>
</dbReference>
<dbReference type="EMBL" id="UOGB01000319">
    <property type="protein sequence ID" value="VAX25095.1"/>
    <property type="molecule type" value="Genomic_DNA"/>
</dbReference>
<protein>
    <submittedName>
        <fullName evidence="2">Programmed cell death antitoxin MazE</fullName>
    </submittedName>
</protein>
<dbReference type="PANTHER" id="PTHR40516">
    <property type="entry name" value="ANTITOXIN CHPS-RELATED"/>
    <property type="match status" value="1"/>
</dbReference>
<evidence type="ECO:0000259" key="1">
    <source>
        <dbReference type="PROSITE" id="PS51740"/>
    </source>
</evidence>